<keyword evidence="8 11" id="KW-1133">Transmembrane helix</keyword>
<evidence type="ECO:0000313" key="15">
    <source>
        <dbReference type="Proteomes" id="UP001142810"/>
    </source>
</evidence>
<dbReference type="PRINTS" id="PR00344">
    <property type="entry name" value="BCTRLSENSOR"/>
</dbReference>
<dbReference type="PANTHER" id="PTHR45436">
    <property type="entry name" value="SENSOR HISTIDINE KINASE YKOH"/>
    <property type="match status" value="1"/>
</dbReference>
<dbReference type="CDD" id="cd06225">
    <property type="entry name" value="HAMP"/>
    <property type="match status" value="1"/>
</dbReference>
<keyword evidence="10 11" id="KW-0472">Membrane</keyword>
<dbReference type="Proteomes" id="UP001142810">
    <property type="component" value="Unassembled WGS sequence"/>
</dbReference>
<dbReference type="InterPro" id="IPR003594">
    <property type="entry name" value="HATPase_dom"/>
</dbReference>
<reference evidence="14" key="1">
    <citation type="submission" date="2022-11" db="EMBL/GenBank/DDBJ databases">
        <title>Alteromonas sp. nov., isolated from sea water of the Qingdao.</title>
        <authorList>
            <person name="Wang Q."/>
        </authorList>
    </citation>
    <scope>NUCLEOTIDE SEQUENCE</scope>
    <source>
        <strain evidence="14">ASW11-7</strain>
    </source>
</reference>
<dbReference type="Pfam" id="PF02518">
    <property type="entry name" value="HATPase_c"/>
    <property type="match status" value="1"/>
</dbReference>
<comment type="caution">
    <text evidence="14">The sequence shown here is derived from an EMBL/GenBank/DDBJ whole genome shotgun (WGS) entry which is preliminary data.</text>
</comment>
<evidence type="ECO:0000259" key="12">
    <source>
        <dbReference type="PROSITE" id="PS50109"/>
    </source>
</evidence>
<protein>
    <recommendedName>
        <fullName evidence="3">histidine kinase</fullName>
        <ecNumber evidence="3">2.7.13.3</ecNumber>
    </recommendedName>
</protein>
<evidence type="ECO:0000256" key="6">
    <source>
        <dbReference type="ARBA" id="ARBA00022692"/>
    </source>
</evidence>
<comment type="catalytic activity">
    <reaction evidence="1">
        <text>ATP + protein L-histidine = ADP + protein N-phospho-L-histidine.</text>
        <dbReference type="EC" id="2.7.13.3"/>
    </reaction>
</comment>
<evidence type="ECO:0000256" key="2">
    <source>
        <dbReference type="ARBA" id="ARBA00004370"/>
    </source>
</evidence>
<dbReference type="CDD" id="cd00075">
    <property type="entry name" value="HATPase"/>
    <property type="match status" value="1"/>
</dbReference>
<dbReference type="SUPFAM" id="SSF55874">
    <property type="entry name" value="ATPase domain of HSP90 chaperone/DNA topoisomerase II/histidine kinase"/>
    <property type="match status" value="1"/>
</dbReference>
<keyword evidence="4" id="KW-0597">Phosphoprotein</keyword>
<keyword evidence="5" id="KW-0808">Transferase</keyword>
<evidence type="ECO:0000256" key="11">
    <source>
        <dbReference type="SAM" id="Phobius"/>
    </source>
</evidence>
<proteinExistence type="predicted"/>
<keyword evidence="6 11" id="KW-0812">Transmembrane</keyword>
<dbReference type="PROSITE" id="PS50109">
    <property type="entry name" value="HIS_KIN"/>
    <property type="match status" value="1"/>
</dbReference>
<dbReference type="EMBL" id="JAPFRD010000002">
    <property type="protein sequence ID" value="MCW8106997.1"/>
    <property type="molecule type" value="Genomic_DNA"/>
</dbReference>
<dbReference type="PANTHER" id="PTHR45436:SF8">
    <property type="entry name" value="HISTIDINE KINASE"/>
    <property type="match status" value="1"/>
</dbReference>
<dbReference type="Gene3D" id="3.30.565.10">
    <property type="entry name" value="Histidine kinase-like ATPase, C-terminal domain"/>
    <property type="match status" value="1"/>
</dbReference>
<accession>A0ABT3P2M0</accession>
<keyword evidence="7 14" id="KW-0418">Kinase</keyword>
<dbReference type="InterPro" id="IPR005467">
    <property type="entry name" value="His_kinase_dom"/>
</dbReference>
<comment type="subcellular location">
    <subcellularLocation>
        <location evidence="2">Membrane</location>
    </subcellularLocation>
</comment>
<evidence type="ECO:0000256" key="8">
    <source>
        <dbReference type="ARBA" id="ARBA00022989"/>
    </source>
</evidence>
<keyword evidence="15" id="KW-1185">Reference proteome</keyword>
<dbReference type="PROSITE" id="PS50885">
    <property type="entry name" value="HAMP"/>
    <property type="match status" value="1"/>
</dbReference>
<feature type="domain" description="Histidine kinase" evidence="12">
    <location>
        <begin position="234"/>
        <end position="442"/>
    </location>
</feature>
<evidence type="ECO:0000256" key="3">
    <source>
        <dbReference type="ARBA" id="ARBA00012438"/>
    </source>
</evidence>
<feature type="domain" description="HAMP" evidence="13">
    <location>
        <begin position="172"/>
        <end position="226"/>
    </location>
</feature>
<keyword evidence="9" id="KW-0902">Two-component regulatory system</keyword>
<dbReference type="GO" id="GO:0016301">
    <property type="term" value="F:kinase activity"/>
    <property type="evidence" value="ECO:0007669"/>
    <property type="project" value="UniProtKB-KW"/>
</dbReference>
<sequence length="446" mass="50883">MTALSIAAVIFILYFWTLANDEVFLKEAYSALENEQFTFGSIYRFGGQDALDEAVAIKVSVMKNRSLIGLFDGDYNPLAGNIAKWPEVKEQRDIFQVSERLNQLVTDEYSENYNPRSKQFLVSIRQFSDDRILFLARDVQHIYSAQWMGSYFSWVFVGCLLIIVVLSYFVAWYVVNRINRMALTADNIIKTGNLKRRLYVDSHWDDLSRLAIVFNRMLAKIEESVTNIKSVTDNIAHDLRTPLSRLRTTLEKIPEAELRKKSLRETDILLSMFNGLLRIGDIETQRQRRAFQRIYLDVIVDDVVSLYQPVADQKKMTIEMDISPVSIIGDRDLIFQAIANIIDNCIKYAGTESTITIIVKEYTHCVAISINDSGPGVASAQFTHLERRFYRAEESRTSAGNGLGLSLVRAVAKLHDGDLWFVDNPNMQRSGLGVTITLPRPNSNKF</sequence>
<evidence type="ECO:0000313" key="14">
    <source>
        <dbReference type="EMBL" id="MCW8106997.1"/>
    </source>
</evidence>
<dbReference type="InterPro" id="IPR003661">
    <property type="entry name" value="HisK_dim/P_dom"/>
</dbReference>
<evidence type="ECO:0000259" key="13">
    <source>
        <dbReference type="PROSITE" id="PS50885"/>
    </source>
</evidence>
<name>A0ABT3P2M0_9ALTE</name>
<dbReference type="InterPro" id="IPR050428">
    <property type="entry name" value="TCS_sensor_his_kinase"/>
</dbReference>
<dbReference type="RefSeq" id="WP_265615699.1">
    <property type="nucleotide sequence ID" value="NZ_JAPFRD010000002.1"/>
</dbReference>
<dbReference type="SUPFAM" id="SSF47384">
    <property type="entry name" value="Homodimeric domain of signal transducing histidine kinase"/>
    <property type="match status" value="1"/>
</dbReference>
<evidence type="ECO:0000256" key="7">
    <source>
        <dbReference type="ARBA" id="ARBA00022777"/>
    </source>
</evidence>
<evidence type="ECO:0000256" key="1">
    <source>
        <dbReference type="ARBA" id="ARBA00000085"/>
    </source>
</evidence>
<dbReference type="InterPro" id="IPR003660">
    <property type="entry name" value="HAMP_dom"/>
</dbReference>
<evidence type="ECO:0000256" key="5">
    <source>
        <dbReference type="ARBA" id="ARBA00022679"/>
    </source>
</evidence>
<gene>
    <name evidence="14" type="ORF">OPS25_00585</name>
</gene>
<dbReference type="EC" id="2.7.13.3" evidence="3"/>
<dbReference type="InterPro" id="IPR036890">
    <property type="entry name" value="HATPase_C_sf"/>
</dbReference>
<organism evidence="14 15">
    <name type="scientific">Alteromonas aquimaris</name>
    <dbReference type="NCBI Taxonomy" id="2998417"/>
    <lineage>
        <taxon>Bacteria</taxon>
        <taxon>Pseudomonadati</taxon>
        <taxon>Pseudomonadota</taxon>
        <taxon>Gammaproteobacteria</taxon>
        <taxon>Alteromonadales</taxon>
        <taxon>Alteromonadaceae</taxon>
        <taxon>Alteromonas/Salinimonas group</taxon>
        <taxon>Alteromonas</taxon>
    </lineage>
</organism>
<dbReference type="Gene3D" id="1.10.287.130">
    <property type="match status" value="1"/>
</dbReference>
<evidence type="ECO:0000256" key="9">
    <source>
        <dbReference type="ARBA" id="ARBA00023012"/>
    </source>
</evidence>
<feature type="transmembrane region" description="Helical" evidence="11">
    <location>
        <begin position="151"/>
        <end position="175"/>
    </location>
</feature>
<dbReference type="CDD" id="cd00082">
    <property type="entry name" value="HisKA"/>
    <property type="match status" value="1"/>
</dbReference>
<evidence type="ECO:0000256" key="10">
    <source>
        <dbReference type="ARBA" id="ARBA00023136"/>
    </source>
</evidence>
<dbReference type="InterPro" id="IPR036097">
    <property type="entry name" value="HisK_dim/P_sf"/>
</dbReference>
<dbReference type="SMART" id="SM00387">
    <property type="entry name" value="HATPase_c"/>
    <property type="match status" value="1"/>
</dbReference>
<evidence type="ECO:0000256" key="4">
    <source>
        <dbReference type="ARBA" id="ARBA00022553"/>
    </source>
</evidence>
<dbReference type="SMART" id="SM00388">
    <property type="entry name" value="HisKA"/>
    <property type="match status" value="1"/>
</dbReference>
<dbReference type="SMART" id="SM00304">
    <property type="entry name" value="HAMP"/>
    <property type="match status" value="1"/>
</dbReference>
<dbReference type="InterPro" id="IPR004358">
    <property type="entry name" value="Sig_transdc_His_kin-like_C"/>
</dbReference>